<feature type="compositionally biased region" description="Polar residues" evidence="1">
    <location>
        <begin position="1"/>
        <end position="11"/>
    </location>
</feature>
<dbReference type="Proteomes" id="UP000050514">
    <property type="component" value="Unassembled WGS sequence"/>
</dbReference>
<evidence type="ECO:0000313" key="2">
    <source>
        <dbReference type="EMBL" id="KPL77788.1"/>
    </source>
</evidence>
<dbReference type="EMBL" id="LGHJ01000008">
    <property type="protein sequence ID" value="KPL77788.1"/>
    <property type="molecule type" value="Genomic_DNA"/>
</dbReference>
<protein>
    <submittedName>
        <fullName evidence="2">Uncharacterized protein</fullName>
    </submittedName>
</protein>
<dbReference type="STRING" id="360411.AC812_02800"/>
<feature type="region of interest" description="Disordered" evidence="1">
    <location>
        <begin position="1"/>
        <end position="32"/>
    </location>
</feature>
<evidence type="ECO:0000256" key="1">
    <source>
        <dbReference type="SAM" id="MobiDB-lite"/>
    </source>
</evidence>
<proteinExistence type="predicted"/>
<accession>A0A0P6XR97</accession>
<reference evidence="2 3" key="1">
    <citation type="submission" date="2015-07" db="EMBL/GenBank/DDBJ databases">
        <title>Draft genome of Bellilinea caldifistulae DSM 17877.</title>
        <authorList>
            <person name="Hemp J."/>
            <person name="Ward L.M."/>
            <person name="Pace L.A."/>
            <person name="Fischer W.W."/>
        </authorList>
    </citation>
    <scope>NUCLEOTIDE SEQUENCE [LARGE SCALE GENOMIC DNA]</scope>
    <source>
        <strain evidence="2 3">GOMI-1</strain>
    </source>
</reference>
<dbReference type="AlphaFoldDB" id="A0A0P6XR97"/>
<comment type="caution">
    <text evidence="2">The sequence shown here is derived from an EMBL/GenBank/DDBJ whole genome shotgun (WGS) entry which is preliminary data.</text>
</comment>
<sequence>MADQSVSQNFAKNPDPQEKPSSGDDITPSQEQLCPQLEASLPDKLPQSLIEWLARINRRYLALNQEKTNDTS</sequence>
<keyword evidence="3" id="KW-1185">Reference proteome</keyword>
<organism evidence="2 3">
    <name type="scientific">Bellilinea caldifistulae</name>
    <dbReference type="NCBI Taxonomy" id="360411"/>
    <lineage>
        <taxon>Bacteria</taxon>
        <taxon>Bacillati</taxon>
        <taxon>Chloroflexota</taxon>
        <taxon>Anaerolineae</taxon>
        <taxon>Anaerolineales</taxon>
        <taxon>Anaerolineaceae</taxon>
        <taxon>Bellilinea</taxon>
    </lineage>
</organism>
<dbReference type="RefSeq" id="WP_061914392.1">
    <property type="nucleotide sequence ID" value="NZ_DF967971.1"/>
</dbReference>
<gene>
    <name evidence="2" type="ORF">AC812_02800</name>
</gene>
<evidence type="ECO:0000313" key="3">
    <source>
        <dbReference type="Proteomes" id="UP000050514"/>
    </source>
</evidence>
<name>A0A0P6XR97_9CHLR</name>